<comment type="caution">
    <text evidence="1">The sequence shown here is derived from an EMBL/GenBank/DDBJ whole genome shotgun (WGS) entry which is preliminary data.</text>
</comment>
<name>A0A1F5F438_9BACT</name>
<dbReference type="AlphaFoldDB" id="A0A1F5F438"/>
<protein>
    <submittedName>
        <fullName evidence="1">Uncharacterized protein</fullName>
    </submittedName>
</protein>
<organism evidence="1 2">
    <name type="scientific">Candidatus Collierbacteria bacterium RIFOXYA2_FULL_46_10</name>
    <dbReference type="NCBI Taxonomy" id="1817726"/>
    <lineage>
        <taxon>Bacteria</taxon>
        <taxon>Candidatus Collieribacteriota</taxon>
    </lineage>
</organism>
<evidence type="ECO:0000313" key="1">
    <source>
        <dbReference type="EMBL" id="OGD74389.1"/>
    </source>
</evidence>
<proteinExistence type="predicted"/>
<reference evidence="1 2" key="1">
    <citation type="journal article" date="2016" name="Nat. Commun.">
        <title>Thousands of microbial genomes shed light on interconnected biogeochemical processes in an aquifer system.</title>
        <authorList>
            <person name="Anantharaman K."/>
            <person name="Brown C.T."/>
            <person name="Hug L.A."/>
            <person name="Sharon I."/>
            <person name="Castelle C.J."/>
            <person name="Probst A.J."/>
            <person name="Thomas B.C."/>
            <person name="Singh A."/>
            <person name="Wilkins M.J."/>
            <person name="Karaoz U."/>
            <person name="Brodie E.L."/>
            <person name="Williams K.H."/>
            <person name="Hubbard S.S."/>
            <person name="Banfield J.F."/>
        </authorList>
    </citation>
    <scope>NUCLEOTIDE SEQUENCE [LARGE SCALE GENOMIC DNA]</scope>
</reference>
<gene>
    <name evidence="1" type="ORF">A2228_02650</name>
</gene>
<dbReference type="EMBL" id="MFAK01000036">
    <property type="protein sequence ID" value="OGD74389.1"/>
    <property type="molecule type" value="Genomic_DNA"/>
</dbReference>
<sequence>MIEGFDYKTFPKELVSKVLIKYAAGQSYERIAQSEVPASFASIQRIINEAVNRGVITAAQKRGVGNGGLKRERARVIYQKHPEAKVEQIARLAGCRTSTVYRAKRGE</sequence>
<accession>A0A1F5F438</accession>
<evidence type="ECO:0000313" key="2">
    <source>
        <dbReference type="Proteomes" id="UP000176191"/>
    </source>
</evidence>
<dbReference type="Proteomes" id="UP000176191">
    <property type="component" value="Unassembled WGS sequence"/>
</dbReference>